<dbReference type="InterPro" id="IPR004210">
    <property type="entry name" value="BESS_motif"/>
</dbReference>
<feature type="domain" description="MADF" evidence="2">
    <location>
        <begin position="25"/>
        <end position="115"/>
    </location>
</feature>
<name>A0A1J1ILJ5_9DIPT</name>
<dbReference type="AlphaFoldDB" id="A0A1J1ILJ5"/>
<dbReference type="STRING" id="568069.A0A1J1ILJ5"/>
<evidence type="ECO:0000259" key="2">
    <source>
        <dbReference type="PROSITE" id="PS51029"/>
    </source>
</evidence>
<sequence>MESIEAFVITGGRGKGQATNVPERELIDQIKIRPLLYDKKIKDYRKPGASDAAWNEVASALHSSVLNCKKRWKSLRDTFIKYYRADVLFNLGDSRGKQKKWHFYDDLKFLKSHVELFRLEGNPKERSEPKAYTNEEKHIFIETEGENEVYEIKEIEEVFEDHLVTVEEEIHENTDEEHDIAQKSEWYSEYQQEEEESENENTIESQEIIVQNENSPIESIEEKDLLPINTEISQSPSKNIVDPDERYLMSCLPAFKRFNPQQKAYVRVRIEELFYKVEFENITEPKTKRTRLNSHNIPKYEGQRFDDTDARKIISYEPMWRLIQMALGTSEFLDISITEDI</sequence>
<evidence type="ECO:0000313" key="5">
    <source>
        <dbReference type="Proteomes" id="UP000183832"/>
    </source>
</evidence>
<comment type="subcellular location">
    <subcellularLocation>
        <location evidence="1">Nucleus</location>
    </subcellularLocation>
</comment>
<keyword evidence="1" id="KW-0539">Nucleus</keyword>
<dbReference type="InterPro" id="IPR039353">
    <property type="entry name" value="TF_Adf1"/>
</dbReference>
<dbReference type="GO" id="GO:0005667">
    <property type="term" value="C:transcription regulator complex"/>
    <property type="evidence" value="ECO:0007669"/>
    <property type="project" value="TreeGrafter"/>
</dbReference>
<dbReference type="InterPro" id="IPR006578">
    <property type="entry name" value="MADF-dom"/>
</dbReference>
<dbReference type="PANTHER" id="PTHR12243">
    <property type="entry name" value="MADF DOMAIN TRANSCRIPTION FACTOR"/>
    <property type="match status" value="1"/>
</dbReference>
<dbReference type="SMART" id="SM00595">
    <property type="entry name" value="MADF"/>
    <property type="match status" value="1"/>
</dbReference>
<accession>A0A1J1ILJ5</accession>
<dbReference type="PROSITE" id="PS51031">
    <property type="entry name" value="BESS"/>
    <property type="match status" value="1"/>
</dbReference>
<dbReference type="Pfam" id="PF10545">
    <property type="entry name" value="MADF_DNA_bdg"/>
    <property type="match status" value="1"/>
</dbReference>
<dbReference type="PANTHER" id="PTHR12243:SF67">
    <property type="entry name" value="COREPRESSOR OF PANGOLIN, ISOFORM A-RELATED"/>
    <property type="match status" value="1"/>
</dbReference>
<dbReference type="Pfam" id="PF02944">
    <property type="entry name" value="BESS"/>
    <property type="match status" value="1"/>
</dbReference>
<dbReference type="EMBL" id="CVRI01000055">
    <property type="protein sequence ID" value="CRL01111.1"/>
    <property type="molecule type" value="Genomic_DNA"/>
</dbReference>
<keyword evidence="5" id="KW-1185">Reference proteome</keyword>
<protein>
    <submittedName>
        <fullName evidence="4">CLUMA_CG014297, isoform A</fullName>
    </submittedName>
</protein>
<dbReference type="GO" id="GO:0006357">
    <property type="term" value="P:regulation of transcription by RNA polymerase II"/>
    <property type="evidence" value="ECO:0007669"/>
    <property type="project" value="TreeGrafter"/>
</dbReference>
<proteinExistence type="predicted"/>
<dbReference type="GO" id="GO:0005634">
    <property type="term" value="C:nucleus"/>
    <property type="evidence" value="ECO:0007669"/>
    <property type="project" value="UniProtKB-SubCell"/>
</dbReference>
<organism evidence="4 5">
    <name type="scientific">Clunio marinus</name>
    <dbReference type="NCBI Taxonomy" id="568069"/>
    <lineage>
        <taxon>Eukaryota</taxon>
        <taxon>Metazoa</taxon>
        <taxon>Ecdysozoa</taxon>
        <taxon>Arthropoda</taxon>
        <taxon>Hexapoda</taxon>
        <taxon>Insecta</taxon>
        <taxon>Pterygota</taxon>
        <taxon>Neoptera</taxon>
        <taxon>Endopterygota</taxon>
        <taxon>Diptera</taxon>
        <taxon>Nematocera</taxon>
        <taxon>Chironomoidea</taxon>
        <taxon>Chironomidae</taxon>
        <taxon>Clunio</taxon>
    </lineage>
</organism>
<dbReference type="GO" id="GO:0003677">
    <property type="term" value="F:DNA binding"/>
    <property type="evidence" value="ECO:0007669"/>
    <property type="project" value="InterPro"/>
</dbReference>
<evidence type="ECO:0000313" key="4">
    <source>
        <dbReference type="EMBL" id="CRL01111.1"/>
    </source>
</evidence>
<dbReference type="OrthoDB" id="5803771at2759"/>
<dbReference type="PROSITE" id="PS51029">
    <property type="entry name" value="MADF"/>
    <property type="match status" value="1"/>
</dbReference>
<feature type="domain" description="BESS" evidence="3">
    <location>
        <begin position="241"/>
        <end position="280"/>
    </location>
</feature>
<evidence type="ECO:0000256" key="1">
    <source>
        <dbReference type="PROSITE-ProRule" id="PRU00371"/>
    </source>
</evidence>
<dbReference type="Proteomes" id="UP000183832">
    <property type="component" value="Unassembled WGS sequence"/>
</dbReference>
<evidence type="ECO:0000259" key="3">
    <source>
        <dbReference type="PROSITE" id="PS51031"/>
    </source>
</evidence>
<reference evidence="4 5" key="1">
    <citation type="submission" date="2015-04" db="EMBL/GenBank/DDBJ databases">
        <authorList>
            <person name="Syromyatnikov M.Y."/>
            <person name="Popov V.N."/>
        </authorList>
    </citation>
    <scope>NUCLEOTIDE SEQUENCE [LARGE SCALE GENOMIC DNA]</scope>
</reference>
<gene>
    <name evidence="4" type="ORF">CLUMA_CG014297</name>
</gene>